<organism evidence="1 2">
    <name type="scientific">Candidatus Ryanbacteria bacterium RIFCSPHIGHO2_01_FULL_45_22</name>
    <dbReference type="NCBI Taxonomy" id="1802114"/>
    <lineage>
        <taxon>Bacteria</taxon>
        <taxon>Candidatus Ryaniibacteriota</taxon>
    </lineage>
</organism>
<protein>
    <submittedName>
        <fullName evidence="1">Uncharacterized protein</fullName>
    </submittedName>
</protein>
<dbReference type="STRING" id="1802114.A2719_05265"/>
<comment type="caution">
    <text evidence="1">The sequence shown here is derived from an EMBL/GenBank/DDBJ whole genome shotgun (WGS) entry which is preliminary data.</text>
</comment>
<dbReference type="AlphaFoldDB" id="A0A1G2G3D6"/>
<accession>A0A1G2G3D6</accession>
<name>A0A1G2G3D6_9BACT</name>
<evidence type="ECO:0000313" key="1">
    <source>
        <dbReference type="EMBL" id="OGZ44502.1"/>
    </source>
</evidence>
<evidence type="ECO:0000313" key="2">
    <source>
        <dbReference type="Proteomes" id="UP000177480"/>
    </source>
</evidence>
<sequence length="65" mass="7620">MVTFKGESMISIAHRNMFLSQLQLSFSQSLWKIQRRVFYRNKFFPKGRMGDDLQAGFAYGILGRI</sequence>
<dbReference type="Proteomes" id="UP000177480">
    <property type="component" value="Unassembled WGS sequence"/>
</dbReference>
<gene>
    <name evidence="1" type="ORF">A2719_05265</name>
</gene>
<dbReference type="EMBL" id="MHNK01000002">
    <property type="protein sequence ID" value="OGZ44502.1"/>
    <property type="molecule type" value="Genomic_DNA"/>
</dbReference>
<reference evidence="1 2" key="1">
    <citation type="journal article" date="2016" name="Nat. Commun.">
        <title>Thousands of microbial genomes shed light on interconnected biogeochemical processes in an aquifer system.</title>
        <authorList>
            <person name="Anantharaman K."/>
            <person name="Brown C.T."/>
            <person name="Hug L.A."/>
            <person name="Sharon I."/>
            <person name="Castelle C.J."/>
            <person name="Probst A.J."/>
            <person name="Thomas B.C."/>
            <person name="Singh A."/>
            <person name="Wilkins M.J."/>
            <person name="Karaoz U."/>
            <person name="Brodie E.L."/>
            <person name="Williams K.H."/>
            <person name="Hubbard S.S."/>
            <person name="Banfield J.F."/>
        </authorList>
    </citation>
    <scope>NUCLEOTIDE SEQUENCE [LARGE SCALE GENOMIC DNA]</scope>
</reference>
<proteinExistence type="predicted"/>